<dbReference type="EMBL" id="BMPE01000010">
    <property type="protein sequence ID" value="GGL09742.1"/>
    <property type="molecule type" value="Genomic_DNA"/>
</dbReference>
<reference evidence="5" key="1">
    <citation type="journal article" date="2019" name="Int. J. Syst. Evol. Microbiol.">
        <title>The Global Catalogue of Microorganisms (GCM) 10K type strain sequencing project: providing services to taxonomists for standard genome sequencing and annotation.</title>
        <authorList>
            <consortium name="The Broad Institute Genomics Platform"/>
            <consortium name="The Broad Institute Genome Sequencing Center for Infectious Disease"/>
            <person name="Wu L."/>
            <person name="Ma J."/>
        </authorList>
    </citation>
    <scope>NUCLEOTIDE SEQUENCE [LARGE SCALE GENOMIC DNA]</scope>
    <source>
        <strain evidence="5">JCM 19173</strain>
    </source>
</reference>
<dbReference type="SUPFAM" id="SSF48317">
    <property type="entry name" value="Acid phosphatase/Vanadium-dependent haloperoxidase"/>
    <property type="match status" value="1"/>
</dbReference>
<evidence type="ECO:0000313" key="5">
    <source>
        <dbReference type="Proteomes" id="UP000604341"/>
    </source>
</evidence>
<keyword evidence="1" id="KW-1133">Transmembrane helix</keyword>
<dbReference type="Pfam" id="PF01569">
    <property type="entry name" value="PAP2"/>
    <property type="match status" value="1"/>
</dbReference>
<proteinExistence type="predicted"/>
<feature type="transmembrane region" description="Helical" evidence="1">
    <location>
        <begin position="184"/>
        <end position="202"/>
    </location>
</feature>
<keyword evidence="1" id="KW-0812">Transmembrane</keyword>
<dbReference type="CDD" id="cd03392">
    <property type="entry name" value="PAP2_like_2"/>
    <property type="match status" value="1"/>
</dbReference>
<feature type="transmembrane region" description="Helical" evidence="1">
    <location>
        <begin position="90"/>
        <end position="111"/>
    </location>
</feature>
<feature type="chain" id="PRO_5045747278" description="Phosphatidic acid phosphatase type 2/haloperoxidase domain-containing protein" evidence="2">
    <location>
        <begin position="29"/>
        <end position="213"/>
    </location>
</feature>
<feature type="transmembrane region" description="Helical" evidence="1">
    <location>
        <begin position="156"/>
        <end position="178"/>
    </location>
</feature>
<dbReference type="PANTHER" id="PTHR14969">
    <property type="entry name" value="SPHINGOSINE-1-PHOSPHATE PHOSPHOHYDROLASE"/>
    <property type="match status" value="1"/>
</dbReference>
<organism evidence="4 5">
    <name type="scientific">Deinococcus radiotolerans</name>
    <dbReference type="NCBI Taxonomy" id="1309407"/>
    <lineage>
        <taxon>Bacteria</taxon>
        <taxon>Thermotogati</taxon>
        <taxon>Deinococcota</taxon>
        <taxon>Deinococci</taxon>
        <taxon>Deinococcales</taxon>
        <taxon>Deinococcaceae</taxon>
        <taxon>Deinococcus</taxon>
    </lineage>
</organism>
<dbReference type="RefSeq" id="WP_189069844.1">
    <property type="nucleotide sequence ID" value="NZ_BMPE01000010.1"/>
</dbReference>
<comment type="caution">
    <text evidence="4">The sequence shown here is derived from an EMBL/GenBank/DDBJ whole genome shotgun (WGS) entry which is preliminary data.</text>
</comment>
<protein>
    <recommendedName>
        <fullName evidence="3">Phosphatidic acid phosphatase type 2/haloperoxidase domain-containing protein</fullName>
    </recommendedName>
</protein>
<evidence type="ECO:0000313" key="4">
    <source>
        <dbReference type="EMBL" id="GGL09742.1"/>
    </source>
</evidence>
<sequence length="213" mass="22385">MPRPNQPRSPSRLTWPALLSLLALTALTITVQTGTTAPLDTPVSAWLHTHATPATIGAARALNVTGLLGVTLTATALIAAWAFTRSRRAALLLLTGMTATLAAQLLLNAAVHRPRPTLYPHLVAAPGLSYPSGHAALAAALGTLLSVLLRRTPTRTWAVTLTAAYALSMGAARVLLGVHAPSDVLAGWLLGVTVSLGVTLLLEHWWPRRDHPT</sequence>
<feature type="transmembrane region" description="Helical" evidence="1">
    <location>
        <begin position="131"/>
        <end position="149"/>
    </location>
</feature>
<feature type="signal peptide" evidence="2">
    <location>
        <begin position="1"/>
        <end position="28"/>
    </location>
</feature>
<keyword evidence="1" id="KW-0472">Membrane</keyword>
<gene>
    <name evidence="4" type="ORF">GCM10010844_30530</name>
</gene>
<keyword evidence="2" id="KW-0732">Signal</keyword>
<dbReference type="InterPro" id="IPR000326">
    <property type="entry name" value="PAP2/HPO"/>
</dbReference>
<dbReference type="PANTHER" id="PTHR14969:SF13">
    <property type="entry name" value="AT30094P"/>
    <property type="match status" value="1"/>
</dbReference>
<keyword evidence="5" id="KW-1185">Reference proteome</keyword>
<evidence type="ECO:0000256" key="2">
    <source>
        <dbReference type="SAM" id="SignalP"/>
    </source>
</evidence>
<feature type="domain" description="Phosphatidic acid phosphatase type 2/haloperoxidase" evidence="3">
    <location>
        <begin position="89"/>
        <end position="199"/>
    </location>
</feature>
<feature type="transmembrane region" description="Helical" evidence="1">
    <location>
        <begin position="60"/>
        <end position="83"/>
    </location>
</feature>
<dbReference type="InterPro" id="IPR036938">
    <property type="entry name" value="PAP2/HPO_sf"/>
</dbReference>
<evidence type="ECO:0000256" key="1">
    <source>
        <dbReference type="SAM" id="Phobius"/>
    </source>
</evidence>
<dbReference type="Gene3D" id="1.20.144.10">
    <property type="entry name" value="Phosphatidic acid phosphatase type 2/haloperoxidase"/>
    <property type="match status" value="1"/>
</dbReference>
<accession>A0ABQ2FLZ2</accession>
<dbReference type="Proteomes" id="UP000604341">
    <property type="component" value="Unassembled WGS sequence"/>
</dbReference>
<evidence type="ECO:0000259" key="3">
    <source>
        <dbReference type="SMART" id="SM00014"/>
    </source>
</evidence>
<dbReference type="SMART" id="SM00014">
    <property type="entry name" value="acidPPc"/>
    <property type="match status" value="1"/>
</dbReference>
<name>A0ABQ2FLZ2_9DEIO</name>